<dbReference type="OrthoDB" id="6186390at2759"/>
<evidence type="ECO:0000313" key="2">
    <source>
        <dbReference type="Proteomes" id="UP000507470"/>
    </source>
</evidence>
<proteinExistence type="predicted"/>
<reference evidence="1 2" key="1">
    <citation type="submission" date="2020-06" db="EMBL/GenBank/DDBJ databases">
        <authorList>
            <person name="Li R."/>
            <person name="Bekaert M."/>
        </authorList>
    </citation>
    <scope>NUCLEOTIDE SEQUENCE [LARGE SCALE GENOMIC DNA]</scope>
    <source>
        <strain evidence="2">wild</strain>
    </source>
</reference>
<dbReference type="AlphaFoldDB" id="A0A6J8E178"/>
<sequence length="931" mass="110078">MSLSTLRKNFYRIATLIIDHGADSMRSLLDHLIQKNYKVSFKDFVSAHQHEIYHQFNNAKCCQCSRNYHPSYKTTLGAWQMERLFDKNEPKPQNHKSTSKCEYCCSTVNSTLQIEHIDITLLRLFLVTFFEEDFWKSCFTSGMLFHDFLNTHKHDIFHLLQLNTPCCLCQVHPGYMVMVATEKDRLNKTQWETMFQVPEPPCTQHRSYFPNGYMLNPYSVSATIGIRHSDLDGRARMIILSKFCNMMTHIDQLLNARNTIFTHALKGELSNEDFTLLWNEIENSIIYVSNITCTVDSQKQGILELREKSPEESLCLELQCLILKLMQGNEHVLEQVELKITALTSNISDAVRNEVSIQLNNYSDIRRCGKICAHANDKFLIHRLVNELEIRALHVYQYIEKYCCDKFVTYFNEKLTDRFQSAEDVVNCSWKVIHYFIRTTTFKIGVGQIGTIAVNDWLTLALVNRLLEDEQFDQTDDRILEIHDFIEKYGCQNFVIDFNRKLAERFQSKENVVNCKWKVIHYFIRPSIFKVEIGQIGAVIEDDWLIQRLIKRFIKSGSYRHISNRLLEVTGYIEKYGCGQFVKDFNKTLFELFQSETNVEICELEVIYHCIRPTTFKVEIGQEGTFIKDSWLIQRLIKRLAESGSFKHKCNRLWKVKDYIEKYGCVQFVKDFNKTLFEWFQSENNVVNCELDVIYHFIRPTTFKVEIGQVGTFIKESWLIQRLMKRLTEPGSFEHSNDSLLEIKRYIEKYGCEQFIIYFNKQLMEWFQYEEIVKNCEWEVIHQFIRPSTFKIEIGQIGTVVEDDWLIQRLIKRLAEHGSFRLRIDSTCGVKGYIEKYGCEQFILYFNEQLRECFQYEDNVINCEWEVIHKFIRPATFNIEIGQIGTVINDGWLIQRLIQRLSEFGSFKPRVNSTWRVKGYIEKYGCEQKKL</sequence>
<gene>
    <name evidence="1" type="ORF">MCOR_47038</name>
</gene>
<keyword evidence="2" id="KW-1185">Reference proteome</keyword>
<dbReference type="Proteomes" id="UP000507470">
    <property type="component" value="Unassembled WGS sequence"/>
</dbReference>
<protein>
    <submittedName>
        <fullName evidence="1">Uncharacterized protein</fullName>
    </submittedName>
</protein>
<organism evidence="1 2">
    <name type="scientific">Mytilus coruscus</name>
    <name type="common">Sea mussel</name>
    <dbReference type="NCBI Taxonomy" id="42192"/>
    <lineage>
        <taxon>Eukaryota</taxon>
        <taxon>Metazoa</taxon>
        <taxon>Spiralia</taxon>
        <taxon>Lophotrochozoa</taxon>
        <taxon>Mollusca</taxon>
        <taxon>Bivalvia</taxon>
        <taxon>Autobranchia</taxon>
        <taxon>Pteriomorphia</taxon>
        <taxon>Mytilida</taxon>
        <taxon>Mytiloidea</taxon>
        <taxon>Mytilidae</taxon>
        <taxon>Mytilinae</taxon>
        <taxon>Mytilus</taxon>
    </lineage>
</organism>
<dbReference type="EMBL" id="CACVKT020008336">
    <property type="protein sequence ID" value="CAC5414200.1"/>
    <property type="molecule type" value="Genomic_DNA"/>
</dbReference>
<evidence type="ECO:0000313" key="1">
    <source>
        <dbReference type="EMBL" id="CAC5414200.1"/>
    </source>
</evidence>
<accession>A0A6J8E178</accession>
<name>A0A6J8E178_MYTCO</name>